<dbReference type="AlphaFoldDB" id="A0AAD6ZFE9"/>
<comment type="caution">
    <text evidence="1">The sequence shown here is derived from an EMBL/GenBank/DDBJ whole genome shotgun (WGS) entry which is preliminary data.</text>
</comment>
<name>A0AAD6ZFE9_9AGAR</name>
<reference evidence="1" key="1">
    <citation type="submission" date="2023-03" db="EMBL/GenBank/DDBJ databases">
        <title>Massive genome expansion in bonnet fungi (Mycena s.s.) driven by repeated elements and novel gene families across ecological guilds.</title>
        <authorList>
            <consortium name="Lawrence Berkeley National Laboratory"/>
            <person name="Harder C.B."/>
            <person name="Miyauchi S."/>
            <person name="Viragh M."/>
            <person name="Kuo A."/>
            <person name="Thoen E."/>
            <person name="Andreopoulos B."/>
            <person name="Lu D."/>
            <person name="Skrede I."/>
            <person name="Drula E."/>
            <person name="Henrissat B."/>
            <person name="Morin E."/>
            <person name="Kohler A."/>
            <person name="Barry K."/>
            <person name="LaButti K."/>
            <person name="Morin E."/>
            <person name="Salamov A."/>
            <person name="Lipzen A."/>
            <person name="Mereny Z."/>
            <person name="Hegedus B."/>
            <person name="Baldrian P."/>
            <person name="Stursova M."/>
            <person name="Weitz H."/>
            <person name="Taylor A."/>
            <person name="Grigoriev I.V."/>
            <person name="Nagy L.G."/>
            <person name="Martin F."/>
            <person name="Kauserud H."/>
        </authorList>
    </citation>
    <scope>NUCLEOTIDE SEQUENCE</scope>
    <source>
        <strain evidence="1">CBHHK002</strain>
    </source>
</reference>
<keyword evidence="2" id="KW-1185">Reference proteome</keyword>
<dbReference type="EMBL" id="JARIHO010000053">
    <property type="protein sequence ID" value="KAJ7320719.1"/>
    <property type="molecule type" value="Genomic_DNA"/>
</dbReference>
<evidence type="ECO:0000313" key="1">
    <source>
        <dbReference type="EMBL" id="KAJ7320719.1"/>
    </source>
</evidence>
<gene>
    <name evidence="1" type="ORF">DFH08DRAFT_641833</name>
</gene>
<feature type="non-terminal residue" evidence="1">
    <location>
        <position position="240"/>
    </location>
</feature>
<sequence length="240" mass="27068">RIAHLNLSSAPVLGVGNHSVVFRSALRLPQPLSGRSPTGEVTVAAKTGFCGEEARRLLHNEGKIYDAFPKHLQEEWCGLNLVTPIMHPVPVTAVVPKFYGYYVPPEGENDCEEEDKDAYKYIEANARFKSSPSYRAWHSMSPILLLEECGKPILADKFTPDERSECYSLALRLHYAEFTQNSFYVRNILRQPGPLTVAPSERSDKTPSFRIIDFGRGEHLPLNLEAANEKNQSRRRSNKI</sequence>
<feature type="non-terminal residue" evidence="1">
    <location>
        <position position="1"/>
    </location>
</feature>
<organism evidence="1 2">
    <name type="scientific">Mycena albidolilacea</name>
    <dbReference type="NCBI Taxonomy" id="1033008"/>
    <lineage>
        <taxon>Eukaryota</taxon>
        <taxon>Fungi</taxon>
        <taxon>Dikarya</taxon>
        <taxon>Basidiomycota</taxon>
        <taxon>Agaricomycotina</taxon>
        <taxon>Agaricomycetes</taxon>
        <taxon>Agaricomycetidae</taxon>
        <taxon>Agaricales</taxon>
        <taxon>Marasmiineae</taxon>
        <taxon>Mycenaceae</taxon>
        <taxon>Mycena</taxon>
    </lineage>
</organism>
<evidence type="ECO:0000313" key="2">
    <source>
        <dbReference type="Proteomes" id="UP001218218"/>
    </source>
</evidence>
<accession>A0AAD6ZFE9</accession>
<proteinExistence type="predicted"/>
<protein>
    <submittedName>
        <fullName evidence="1">Uncharacterized protein</fullName>
    </submittedName>
</protein>
<dbReference type="Proteomes" id="UP001218218">
    <property type="component" value="Unassembled WGS sequence"/>
</dbReference>